<name>A0AA41YPL2_9PROT</name>
<reference evidence="1" key="1">
    <citation type="submission" date="2022-09" db="EMBL/GenBank/DDBJ databases">
        <title>Rhodovastum sp. nov. RN2-1 isolated from soil in Seongnam, South Korea.</title>
        <authorList>
            <person name="Le N.T."/>
        </authorList>
    </citation>
    <scope>NUCLEOTIDE SEQUENCE</scope>
    <source>
        <strain evidence="1">RN2-1</strain>
    </source>
</reference>
<dbReference type="AlphaFoldDB" id="A0AA41YPL2"/>
<gene>
    <name evidence="1" type="ORF">OL599_24530</name>
</gene>
<evidence type="ECO:0000313" key="1">
    <source>
        <dbReference type="EMBL" id="MCW3477726.1"/>
    </source>
</evidence>
<dbReference type="Proteomes" id="UP001165679">
    <property type="component" value="Unassembled WGS sequence"/>
</dbReference>
<dbReference type="EMBL" id="JAPDNT010000048">
    <property type="protein sequence ID" value="MCW3477726.1"/>
    <property type="molecule type" value="Genomic_DNA"/>
</dbReference>
<keyword evidence="2" id="KW-1185">Reference proteome</keyword>
<evidence type="ECO:0000313" key="2">
    <source>
        <dbReference type="Proteomes" id="UP001165679"/>
    </source>
</evidence>
<reference evidence="1" key="2">
    <citation type="submission" date="2022-10" db="EMBL/GenBank/DDBJ databases">
        <authorList>
            <person name="Trinh H.N."/>
        </authorList>
    </citation>
    <scope>NUCLEOTIDE SEQUENCE</scope>
    <source>
        <strain evidence="1">RN2-1</strain>
    </source>
</reference>
<sequence length="160" mass="16136">MADDIFLGLAALLAALWLATTSPTGGRIVFRLVALVVALPFGSLGTLTIKVLDTALAGGGTSLSTAREIVASVAVITLSRYAGSALAHSLQTRDERVATEAAASRIAASVAAGSATESHMHIDPARIQSSAQAVKAQYEATAPLTASAAALLAALGHILF</sequence>
<protein>
    <submittedName>
        <fullName evidence="1">Uncharacterized protein</fullName>
    </submittedName>
</protein>
<proteinExistence type="predicted"/>
<organism evidence="1 2">
    <name type="scientific">Limobrevibacterium gyesilva</name>
    <dbReference type="NCBI Taxonomy" id="2991712"/>
    <lineage>
        <taxon>Bacteria</taxon>
        <taxon>Pseudomonadati</taxon>
        <taxon>Pseudomonadota</taxon>
        <taxon>Alphaproteobacteria</taxon>
        <taxon>Acetobacterales</taxon>
        <taxon>Acetobacteraceae</taxon>
        <taxon>Limobrevibacterium</taxon>
    </lineage>
</organism>
<dbReference type="RefSeq" id="WP_264716691.1">
    <property type="nucleotide sequence ID" value="NZ_JAPDNT010000048.1"/>
</dbReference>
<accession>A0AA41YPL2</accession>
<comment type="caution">
    <text evidence="1">The sequence shown here is derived from an EMBL/GenBank/DDBJ whole genome shotgun (WGS) entry which is preliminary data.</text>
</comment>